<gene>
    <name evidence="10" type="ORF">GDO81_028277</name>
</gene>
<dbReference type="GO" id="GO:0007186">
    <property type="term" value="P:G protein-coupled receptor signaling pathway"/>
    <property type="evidence" value="ECO:0007669"/>
    <property type="project" value="InterPro"/>
</dbReference>
<keyword evidence="7" id="KW-0807">Transducer</keyword>
<feature type="transmembrane region" description="Helical" evidence="8">
    <location>
        <begin position="7"/>
        <end position="28"/>
    </location>
</feature>
<dbReference type="CDD" id="cd13954">
    <property type="entry name" value="7tmA_OR"/>
    <property type="match status" value="1"/>
</dbReference>
<dbReference type="GO" id="GO:0004984">
    <property type="term" value="F:olfactory receptor activity"/>
    <property type="evidence" value="ECO:0007669"/>
    <property type="project" value="InterPro"/>
</dbReference>
<feature type="domain" description="G-protein coupled receptors family 1 profile" evidence="9">
    <location>
        <begin position="85"/>
        <end position="232"/>
    </location>
</feature>
<dbReference type="GO" id="GO:0005886">
    <property type="term" value="C:plasma membrane"/>
    <property type="evidence" value="ECO:0007669"/>
    <property type="project" value="UniProtKB-SubCell"/>
</dbReference>
<feature type="transmembrane region" description="Helical" evidence="8">
    <location>
        <begin position="48"/>
        <end position="70"/>
    </location>
</feature>
<accession>A0AAV6YIV0</accession>
<evidence type="ECO:0000256" key="6">
    <source>
        <dbReference type="ARBA" id="ARBA00023136"/>
    </source>
</evidence>
<organism evidence="10 11">
    <name type="scientific">Engystomops pustulosus</name>
    <name type="common">Tungara frog</name>
    <name type="synonym">Physalaemus pustulosus</name>
    <dbReference type="NCBI Taxonomy" id="76066"/>
    <lineage>
        <taxon>Eukaryota</taxon>
        <taxon>Metazoa</taxon>
        <taxon>Chordata</taxon>
        <taxon>Craniata</taxon>
        <taxon>Vertebrata</taxon>
        <taxon>Euteleostomi</taxon>
        <taxon>Amphibia</taxon>
        <taxon>Batrachia</taxon>
        <taxon>Anura</taxon>
        <taxon>Neobatrachia</taxon>
        <taxon>Hyloidea</taxon>
        <taxon>Leptodactylidae</taxon>
        <taxon>Leiuperinae</taxon>
        <taxon>Engystomops</taxon>
    </lineage>
</organism>
<feature type="domain" description="G-protein coupled receptors family 1 profile" evidence="9">
    <location>
        <begin position="8"/>
        <end position="70"/>
    </location>
</feature>
<dbReference type="EMBL" id="WNYA01063484">
    <property type="protein sequence ID" value="KAG8535555.1"/>
    <property type="molecule type" value="Genomic_DNA"/>
</dbReference>
<proteinExistence type="predicted"/>
<keyword evidence="3" id="KW-0716">Sensory transduction</keyword>
<sequence length="251" mass="28061">MYVFSMLGNLIIIGVVHVAPRLHTPMYFFLSNLSTQDVAYVSTILPKLLVIEITGETCISFLECFTQMFVFMGSAATDTRGVCTILALISWMAGFFNALLYVFLISHLSFCDSKSIQHFFCDMKALIRLSCSDVTHMNNMMLTEVCVIGILLFAMILTSYAFIISTILKIKTSASRMKIFSSCSSHLTVVFLFCGTSMTIYLKPDSESSKELDMVLSLLYVAVVPACNPLVYTLRNQEVLSALKIKKNIFN</sequence>
<evidence type="ECO:0000256" key="2">
    <source>
        <dbReference type="ARBA" id="ARBA00022475"/>
    </source>
</evidence>
<feature type="transmembrane region" description="Helical" evidence="8">
    <location>
        <begin position="147"/>
        <end position="168"/>
    </location>
</feature>
<keyword evidence="5 8" id="KW-1133">Transmembrane helix</keyword>
<keyword evidence="6 8" id="KW-0472">Membrane</keyword>
<evidence type="ECO:0000313" key="11">
    <source>
        <dbReference type="Proteomes" id="UP000824782"/>
    </source>
</evidence>
<dbReference type="InterPro" id="IPR017452">
    <property type="entry name" value="GPCR_Rhodpsn_7TM"/>
</dbReference>
<keyword evidence="11" id="KW-1185">Reference proteome</keyword>
<dbReference type="Proteomes" id="UP000824782">
    <property type="component" value="Unassembled WGS sequence"/>
</dbReference>
<comment type="caution">
    <text evidence="10">The sequence shown here is derived from an EMBL/GenBank/DDBJ whole genome shotgun (WGS) entry which is preliminary data.</text>
</comment>
<comment type="subcellular location">
    <subcellularLocation>
        <location evidence="1">Cell membrane</location>
        <topology evidence="1">Multi-pass membrane protein</topology>
    </subcellularLocation>
</comment>
<dbReference type="Pfam" id="PF13853">
    <property type="entry name" value="7tm_4"/>
    <property type="match status" value="2"/>
</dbReference>
<evidence type="ECO:0000256" key="4">
    <source>
        <dbReference type="ARBA" id="ARBA00022692"/>
    </source>
</evidence>
<dbReference type="AlphaFoldDB" id="A0AAV6YIV0"/>
<evidence type="ECO:0000256" key="3">
    <source>
        <dbReference type="ARBA" id="ARBA00022606"/>
    </source>
</evidence>
<dbReference type="PROSITE" id="PS50262">
    <property type="entry name" value="G_PROTEIN_RECEP_F1_2"/>
    <property type="match status" value="2"/>
</dbReference>
<dbReference type="SUPFAM" id="SSF81321">
    <property type="entry name" value="Family A G protein-coupled receptor-like"/>
    <property type="match status" value="1"/>
</dbReference>
<evidence type="ECO:0000256" key="5">
    <source>
        <dbReference type="ARBA" id="ARBA00022989"/>
    </source>
</evidence>
<name>A0AAV6YIV0_ENGPU</name>
<protein>
    <recommendedName>
        <fullName evidence="9">G-protein coupled receptors family 1 profile domain-containing protein</fullName>
    </recommendedName>
</protein>
<reference evidence="10" key="1">
    <citation type="thesis" date="2020" institute="ProQuest LLC" country="789 East Eisenhower Parkway, Ann Arbor, MI, USA">
        <title>Comparative Genomics and Chromosome Evolution.</title>
        <authorList>
            <person name="Mudd A.B."/>
        </authorList>
    </citation>
    <scope>NUCLEOTIDE SEQUENCE</scope>
    <source>
        <strain evidence="10">237g6f4</strain>
        <tissue evidence="10">Blood</tissue>
    </source>
</reference>
<keyword evidence="2" id="KW-1003">Cell membrane</keyword>
<evidence type="ECO:0000259" key="9">
    <source>
        <dbReference type="PROSITE" id="PS50262"/>
    </source>
</evidence>
<feature type="transmembrane region" description="Helical" evidence="8">
    <location>
        <begin position="180"/>
        <end position="202"/>
    </location>
</feature>
<evidence type="ECO:0000256" key="7">
    <source>
        <dbReference type="ARBA" id="ARBA00023224"/>
    </source>
</evidence>
<feature type="transmembrane region" description="Helical" evidence="8">
    <location>
        <begin position="214"/>
        <end position="234"/>
    </location>
</feature>
<dbReference type="InterPro" id="IPR000725">
    <property type="entry name" value="Olfact_rcpt"/>
</dbReference>
<evidence type="ECO:0000256" key="1">
    <source>
        <dbReference type="ARBA" id="ARBA00004651"/>
    </source>
</evidence>
<evidence type="ECO:0000256" key="8">
    <source>
        <dbReference type="SAM" id="Phobius"/>
    </source>
</evidence>
<evidence type="ECO:0000313" key="10">
    <source>
        <dbReference type="EMBL" id="KAG8535555.1"/>
    </source>
</evidence>
<dbReference type="PANTHER" id="PTHR26453">
    <property type="entry name" value="OLFACTORY RECEPTOR"/>
    <property type="match status" value="1"/>
</dbReference>
<keyword evidence="4 8" id="KW-0812">Transmembrane</keyword>
<feature type="transmembrane region" description="Helical" evidence="8">
    <location>
        <begin position="82"/>
        <end position="104"/>
    </location>
</feature>
<dbReference type="Gene3D" id="1.20.1070.10">
    <property type="entry name" value="Rhodopsin 7-helix transmembrane proteins"/>
    <property type="match status" value="2"/>
</dbReference>